<sequence>MSYTNGFDDGYKKGYEDAYKKQKKSSTGGFGISEILRSCVSPEVYLTTFTEGYNKGFDNGMFLFNQEQSLKKRVDIILNAN</sequence>
<evidence type="ECO:0000313" key="1">
    <source>
        <dbReference type="EMBL" id="EKE28436.1"/>
    </source>
</evidence>
<dbReference type="EMBL" id="AMFJ01000332">
    <property type="protein sequence ID" value="EKE28436.1"/>
    <property type="molecule type" value="Genomic_DNA"/>
</dbReference>
<name>K2FBD3_9BACT</name>
<protein>
    <submittedName>
        <fullName evidence="1">Uncharacterized protein</fullName>
    </submittedName>
</protein>
<comment type="caution">
    <text evidence="1">The sequence shown here is derived from an EMBL/GenBank/DDBJ whole genome shotgun (WGS) entry which is preliminary data.</text>
</comment>
<proteinExistence type="predicted"/>
<organism evidence="1">
    <name type="scientific">uncultured bacterium</name>
    <name type="common">gcode 4</name>
    <dbReference type="NCBI Taxonomy" id="1234023"/>
    <lineage>
        <taxon>Bacteria</taxon>
        <taxon>environmental samples</taxon>
    </lineage>
</organism>
<dbReference type="AlphaFoldDB" id="K2FBD3"/>
<reference evidence="1" key="1">
    <citation type="journal article" date="2012" name="Science">
        <title>Fermentation, hydrogen, and sulfur metabolism in multiple uncultivated bacterial phyla.</title>
        <authorList>
            <person name="Wrighton K.C."/>
            <person name="Thomas B.C."/>
            <person name="Sharon I."/>
            <person name="Miller C.S."/>
            <person name="Castelle C.J."/>
            <person name="VerBerkmoes N.C."/>
            <person name="Wilkins M.J."/>
            <person name="Hettich R.L."/>
            <person name="Lipton M.S."/>
            <person name="Williams K.H."/>
            <person name="Long P.E."/>
            <person name="Banfield J.F."/>
        </authorList>
    </citation>
    <scope>NUCLEOTIDE SEQUENCE [LARGE SCALE GENOMIC DNA]</scope>
</reference>
<accession>K2FBD3</accession>
<gene>
    <name evidence="1" type="ORF">ACD_3C00058G0002</name>
</gene>